<dbReference type="KEGG" id="aplc:110978724"/>
<keyword evidence="7" id="KW-0206">Cytoskeleton</keyword>
<sequence>MSCTLHCRLGLLWDSVSWSGQILLAGILESPPSTCSSFDWWMAVELVIERDIPPLPDECDSEERVKKQCESFFAVKGAALVLPRSNESRPIKKNPIVGELSDHIQSMFLLLRHDDRMTLAVRLESMYEERIRYIILVSCNGVQDTEESVILGMDIMSNTATIGLVLPIWCETTIQLNGDGGFNLCSKSRTHTFKPVSVQALWSAMQAIHSAISSAQTYNYFPGGLNLTWISYYESRVNSSPSRIKEWDLMPELEVTKPHAFTPTYTEDGHYHPSDRELTEQLIFLKIKDIMASADLDNITSREVRLKMEDDLGKSLNEYRHYLDEQLITYMRQMDSATLIFDHIYLGSEWNASHLEELEANGVGYILNVTMEIDNFYPNRFIYHNVRLYDIESSELLKYWDETYKFLSKAKEKGSKALVHCKMGISRSAATVIAYAMKEYNWPLEKARSFVARKRKCVNPNTGFLQQLQVYEGMLDASRQRHNKLWRSKSESSLANSAECSQETIESASSTEDIADRTSKVSEFTHQGNTAGLSLSLGPQTGHARRRSWSPKDSVADVHFPSNVQSLSGHQKPDHLGTSPADVDFMVLDDDCQDIQIIVPESLTPTSPTLTVPTEPVVLGQIEDREPTAPLPGVGDIETGLADSQLESLHLDRVSTEELLSVGESPSGFKEGIPEMTSTPSQPEQAMETEVSPPGGIPEISSESGLNTNNNSATGYSSSQIDDIPPVEGTVKQRVTSFENNKLAPDAEKVEVKSEEESASTVDGLFLEPEIPVNSGTVQKQKQDIEERLRAESAEKGSPPLTRSEKFSQETATSPTVDSTTCESLDTPASNQPKLAEPQDCGKPETVDCDLSSPKSPAISLLQESPTNASPTLQALEKGRVKKITEQLLSQKTPVTEAEEDEEALSLAEKRRSLTFESGSPPQDSPTKLTLSPSKSSPDTRSTEVIETTGLAPKGSTSPDDQSVKDSGSQESLSTEESVHSGSPLKEAFIKTFFGEEIPLEPGTVKRQTIDFEQLSSQSRTEELETKKEAVIKKDTFETPPEMPEKTKAEEMVVIIRDSSSNGKRKFEEVGSQNKHARVDQKEQSTKDEAVGMEPELKMEEENQKEAEINSAYPEEGISSWKVGDVRKHTKQFEGLSSSVDAADQSTKPASPIMTEDTAEARVTTEESTSLREMTEQTSTSSSSGSSEADETVTEVPQVEEDVHVDHGSEVGKEEKLNVESIGERIAKLGLNLRRVNSIARMSNEKGSPVVMRRSDPSRPVSIRSMRPYSDTGTRSLESSPESQSQLAKGELTMEETQERRKSAYARLVTPRQDTVPLKFYLEEPLSVEIRSLDSAKEVGKMTMTGTSDGIPVKPSSSVKPDSGEKANKATSRDCQSPKASRKKQQHGKTHPLSKLSPTPAKHPSSGTL</sequence>
<dbReference type="InterPro" id="IPR043587">
    <property type="entry name" value="Phosphatase_SSH-like"/>
</dbReference>
<dbReference type="InterPro" id="IPR016130">
    <property type="entry name" value="Tyr_Pase_AS"/>
</dbReference>
<protein>
    <recommendedName>
        <fullName evidence="3">protein-serine/threonine phosphatase</fullName>
        <ecNumber evidence="3">3.1.3.16</ecNumber>
    </recommendedName>
</protein>
<feature type="domain" description="Tyrosine specific protein phosphatases" evidence="12">
    <location>
        <begin position="397"/>
        <end position="455"/>
    </location>
</feature>
<evidence type="ECO:0000313" key="15">
    <source>
        <dbReference type="RefSeq" id="XP_022089639.1"/>
    </source>
</evidence>
<dbReference type="PANTHER" id="PTHR45864:SF2">
    <property type="entry name" value="PROTEIN PHOSPHATASE SLINGSHOT"/>
    <property type="match status" value="1"/>
</dbReference>
<feature type="compositionally biased region" description="Polar residues" evidence="9">
    <location>
        <begin position="809"/>
        <end position="833"/>
    </location>
</feature>
<feature type="compositionally biased region" description="Basic and acidic residues" evidence="9">
    <location>
        <begin position="1201"/>
        <end position="1216"/>
    </location>
</feature>
<feature type="region of interest" description="Disordered" evidence="9">
    <location>
        <begin position="1133"/>
        <end position="1216"/>
    </location>
</feature>
<organism evidence="14 15">
    <name type="scientific">Acanthaster planci</name>
    <name type="common">Crown-of-thorns starfish</name>
    <dbReference type="NCBI Taxonomy" id="133434"/>
    <lineage>
        <taxon>Eukaryota</taxon>
        <taxon>Metazoa</taxon>
        <taxon>Echinodermata</taxon>
        <taxon>Eleutherozoa</taxon>
        <taxon>Asterozoa</taxon>
        <taxon>Asteroidea</taxon>
        <taxon>Valvatacea</taxon>
        <taxon>Valvatida</taxon>
        <taxon>Acanthasteridae</taxon>
        <taxon>Acanthaster</taxon>
    </lineage>
</organism>
<dbReference type="GO" id="GO:0005856">
    <property type="term" value="C:cytoskeleton"/>
    <property type="evidence" value="ECO:0007669"/>
    <property type="project" value="UniProtKB-SubCell"/>
</dbReference>
<gene>
    <name evidence="15" type="primary">LOC110978724</name>
</gene>
<dbReference type="Pfam" id="PF00782">
    <property type="entry name" value="DSPc"/>
    <property type="match status" value="1"/>
</dbReference>
<feature type="compositionally biased region" description="Polar residues" evidence="9">
    <location>
        <begin position="497"/>
        <end position="512"/>
    </location>
</feature>
<dbReference type="FunFam" id="3.90.190.10:FF:000004">
    <property type="entry name" value="Protein phosphatase Slingshot homolog 2"/>
    <property type="match status" value="1"/>
</dbReference>
<dbReference type="GO" id="GO:0030837">
    <property type="term" value="P:negative regulation of actin filament polymerization"/>
    <property type="evidence" value="ECO:0007669"/>
    <property type="project" value="InterPro"/>
</dbReference>
<feature type="region of interest" description="Disordered" evidence="9">
    <location>
        <begin position="527"/>
        <end position="557"/>
    </location>
</feature>
<dbReference type="InterPro" id="IPR029021">
    <property type="entry name" value="Prot-tyrosine_phosphatase-like"/>
</dbReference>
<keyword evidence="10" id="KW-0732">Signal</keyword>
<feature type="signal peptide" evidence="10">
    <location>
        <begin position="1"/>
        <end position="19"/>
    </location>
</feature>
<dbReference type="InterPro" id="IPR000340">
    <property type="entry name" value="Dual-sp_phosphatase_cat-dom"/>
</dbReference>
<evidence type="ECO:0000256" key="1">
    <source>
        <dbReference type="ARBA" id="ARBA00004245"/>
    </source>
</evidence>
<dbReference type="GeneID" id="110978724"/>
<dbReference type="PROSITE" id="PS50054">
    <property type="entry name" value="TYR_PHOSPHATASE_DUAL"/>
    <property type="match status" value="1"/>
</dbReference>
<feature type="compositionally biased region" description="Polar residues" evidence="9">
    <location>
        <begin position="862"/>
        <end position="873"/>
    </location>
</feature>
<dbReference type="PROSITE" id="PS00383">
    <property type="entry name" value="TYR_PHOSPHATASE_1"/>
    <property type="match status" value="1"/>
</dbReference>
<evidence type="ECO:0000259" key="12">
    <source>
        <dbReference type="PROSITE" id="PS50056"/>
    </source>
</evidence>
<evidence type="ECO:0000256" key="10">
    <source>
        <dbReference type="SAM" id="SignalP"/>
    </source>
</evidence>
<evidence type="ECO:0000256" key="7">
    <source>
        <dbReference type="ARBA" id="ARBA00023212"/>
    </source>
</evidence>
<dbReference type="InterPro" id="IPR043588">
    <property type="entry name" value="SSH-N"/>
</dbReference>
<feature type="compositionally biased region" description="Low complexity" evidence="9">
    <location>
        <begin position="1276"/>
        <end position="1287"/>
    </location>
</feature>
<keyword evidence="6" id="KW-0904">Protein phosphatase</keyword>
<evidence type="ECO:0000256" key="8">
    <source>
        <dbReference type="ARBA" id="ARBA00048336"/>
    </source>
</evidence>
<keyword evidence="5" id="KW-0378">Hydrolase</keyword>
<evidence type="ECO:0000259" key="13">
    <source>
        <dbReference type="PROSITE" id="PS51998"/>
    </source>
</evidence>
<dbReference type="EC" id="3.1.3.16" evidence="3"/>
<feature type="chain" id="PRO_5034226014" description="protein-serine/threonine phosphatase" evidence="10">
    <location>
        <begin position="20"/>
        <end position="1409"/>
    </location>
</feature>
<evidence type="ECO:0000259" key="11">
    <source>
        <dbReference type="PROSITE" id="PS50054"/>
    </source>
</evidence>
<dbReference type="PANTHER" id="PTHR45864">
    <property type="entry name" value="SLINGSHOT PROTEIN PHOSPHATASE HOMOLOG"/>
    <property type="match status" value="1"/>
</dbReference>
<feature type="compositionally biased region" description="Low complexity" evidence="9">
    <location>
        <begin position="1352"/>
        <end position="1361"/>
    </location>
</feature>
<dbReference type="GO" id="GO:0004722">
    <property type="term" value="F:protein serine/threonine phosphatase activity"/>
    <property type="evidence" value="ECO:0007669"/>
    <property type="project" value="UniProtKB-EC"/>
</dbReference>
<evidence type="ECO:0000256" key="4">
    <source>
        <dbReference type="ARBA" id="ARBA00022490"/>
    </source>
</evidence>
<feature type="compositionally biased region" description="Basic and acidic residues" evidence="9">
    <location>
        <begin position="1020"/>
        <end position="1051"/>
    </location>
</feature>
<evidence type="ECO:0000256" key="6">
    <source>
        <dbReference type="ARBA" id="ARBA00022912"/>
    </source>
</evidence>
<evidence type="ECO:0000256" key="2">
    <source>
        <dbReference type="ARBA" id="ARBA00009580"/>
    </source>
</evidence>
<dbReference type="PROSITE" id="PS50056">
    <property type="entry name" value="TYR_PHOSPHATASE_2"/>
    <property type="match status" value="1"/>
</dbReference>
<dbReference type="SUPFAM" id="SSF109715">
    <property type="entry name" value="DEK C-terminal domain"/>
    <property type="match status" value="1"/>
</dbReference>
<feature type="domain" description="Tyrosine-protein phosphatase" evidence="11">
    <location>
        <begin position="336"/>
        <end position="477"/>
    </location>
</feature>
<dbReference type="InterPro" id="IPR014876">
    <property type="entry name" value="DEK_C"/>
</dbReference>
<dbReference type="GO" id="GO:0003779">
    <property type="term" value="F:actin binding"/>
    <property type="evidence" value="ECO:0007669"/>
    <property type="project" value="InterPro"/>
</dbReference>
<dbReference type="SUPFAM" id="SSF52799">
    <property type="entry name" value="(Phosphotyrosine protein) phosphatases II"/>
    <property type="match status" value="1"/>
</dbReference>
<dbReference type="SMART" id="SM00195">
    <property type="entry name" value="DSPc"/>
    <property type="match status" value="1"/>
</dbReference>
<evidence type="ECO:0000256" key="5">
    <source>
        <dbReference type="ARBA" id="ARBA00022801"/>
    </source>
</evidence>
<dbReference type="InterPro" id="IPR020422">
    <property type="entry name" value="TYR_PHOSPHATASE_DUAL_dom"/>
</dbReference>
<name>A0A8B7Y8T0_ACAPL</name>
<feature type="compositionally biased region" description="Basic and acidic residues" evidence="9">
    <location>
        <begin position="745"/>
        <end position="756"/>
    </location>
</feature>
<reference evidence="15" key="1">
    <citation type="submission" date="2025-08" db="UniProtKB">
        <authorList>
            <consortium name="RefSeq"/>
        </authorList>
    </citation>
    <scope>IDENTIFICATION</scope>
</reference>
<dbReference type="Gene3D" id="3.90.190.10">
    <property type="entry name" value="Protein tyrosine phosphatase superfamily"/>
    <property type="match status" value="1"/>
</dbReference>
<feature type="domain" description="DEK-C" evidence="13">
    <location>
        <begin position="277"/>
        <end position="332"/>
    </location>
</feature>
<feature type="region of interest" description="Disordered" evidence="9">
    <location>
        <begin position="1341"/>
        <end position="1409"/>
    </location>
</feature>
<feature type="compositionally biased region" description="Basic and acidic residues" evidence="9">
    <location>
        <begin position="1159"/>
        <end position="1175"/>
    </location>
</feature>
<evidence type="ECO:0000256" key="9">
    <source>
        <dbReference type="SAM" id="MobiDB-lite"/>
    </source>
</evidence>
<dbReference type="Pfam" id="PF23040">
    <property type="entry name" value="PH_SSH1-like_1st"/>
    <property type="match status" value="1"/>
</dbReference>
<feature type="compositionally biased region" description="Basic and acidic residues" evidence="9">
    <location>
        <begin position="781"/>
        <end position="795"/>
    </location>
</feature>
<feature type="compositionally biased region" description="Polar residues" evidence="9">
    <location>
        <begin position="527"/>
        <end position="539"/>
    </location>
</feature>
<dbReference type="InterPro" id="IPR000387">
    <property type="entry name" value="Tyr_Pase_dom"/>
</dbReference>
<dbReference type="PROSITE" id="PS51998">
    <property type="entry name" value="DEK_C"/>
    <property type="match status" value="1"/>
</dbReference>
<dbReference type="Pfam" id="PF08766">
    <property type="entry name" value="DEK_C"/>
    <property type="match status" value="1"/>
</dbReference>
<feature type="compositionally biased region" description="Polar residues" evidence="9">
    <location>
        <begin position="1135"/>
        <end position="1149"/>
    </location>
</feature>
<keyword evidence="14" id="KW-1185">Reference proteome</keyword>
<feature type="region of interest" description="Disordered" evidence="9">
    <location>
        <begin position="1244"/>
        <end position="1310"/>
    </location>
</feature>
<evidence type="ECO:0000313" key="14">
    <source>
        <dbReference type="Proteomes" id="UP000694845"/>
    </source>
</evidence>
<feature type="compositionally biased region" description="Low complexity" evidence="9">
    <location>
        <begin position="1176"/>
        <end position="1187"/>
    </location>
</feature>
<feature type="region of interest" description="Disordered" evidence="9">
    <location>
        <begin position="889"/>
        <end position="985"/>
    </location>
</feature>
<comment type="catalytic activity">
    <reaction evidence="8">
        <text>O-phospho-L-threonyl-[protein] + H2O = L-threonyl-[protein] + phosphate</text>
        <dbReference type="Rhea" id="RHEA:47004"/>
        <dbReference type="Rhea" id="RHEA-COMP:11060"/>
        <dbReference type="Rhea" id="RHEA-COMP:11605"/>
        <dbReference type="ChEBI" id="CHEBI:15377"/>
        <dbReference type="ChEBI" id="CHEBI:30013"/>
        <dbReference type="ChEBI" id="CHEBI:43474"/>
        <dbReference type="ChEBI" id="CHEBI:61977"/>
        <dbReference type="EC" id="3.1.3.16"/>
    </reaction>
</comment>
<keyword evidence="4" id="KW-0963">Cytoplasm</keyword>
<comment type="similarity">
    <text evidence="2">Belongs to the protein-tyrosine phosphatase family.</text>
</comment>
<feature type="compositionally biased region" description="Basic and acidic residues" evidence="9">
    <location>
        <begin position="1362"/>
        <end position="1372"/>
    </location>
</feature>
<accession>A0A8B7Y8T0</accession>
<comment type="subcellular location">
    <subcellularLocation>
        <location evidence="1">Cytoplasm</location>
        <location evidence="1">Cytoskeleton</location>
    </subcellularLocation>
</comment>
<dbReference type="RefSeq" id="XP_022089639.1">
    <property type="nucleotide sequence ID" value="XM_022233947.1"/>
</dbReference>
<proteinExistence type="inferred from homology"/>
<feature type="compositionally biased region" description="Basic and acidic residues" evidence="9">
    <location>
        <begin position="1077"/>
        <end position="1108"/>
    </location>
</feature>
<feature type="compositionally biased region" description="Polar residues" evidence="9">
    <location>
        <begin position="915"/>
        <end position="946"/>
    </location>
</feature>
<feature type="compositionally biased region" description="Basic residues" evidence="9">
    <location>
        <begin position="1380"/>
        <end position="1392"/>
    </location>
</feature>
<feature type="region of interest" description="Disordered" evidence="9">
    <location>
        <begin position="659"/>
        <end position="874"/>
    </location>
</feature>
<feature type="region of interest" description="Disordered" evidence="9">
    <location>
        <begin position="1009"/>
        <end position="1113"/>
    </location>
</feature>
<feature type="compositionally biased region" description="Polar residues" evidence="9">
    <location>
        <begin position="701"/>
        <end position="721"/>
    </location>
</feature>
<evidence type="ECO:0000256" key="3">
    <source>
        <dbReference type="ARBA" id="ARBA00013081"/>
    </source>
</evidence>
<feature type="region of interest" description="Disordered" evidence="9">
    <location>
        <begin position="497"/>
        <end position="516"/>
    </location>
</feature>
<dbReference type="OrthoDB" id="5779068at2759"/>
<feature type="compositionally biased region" description="Polar residues" evidence="9">
    <location>
        <begin position="955"/>
        <end position="976"/>
    </location>
</feature>
<dbReference type="Proteomes" id="UP000694845">
    <property type="component" value="Unplaced"/>
</dbReference>